<reference evidence="1" key="1">
    <citation type="submission" date="2023-01" db="EMBL/GenBank/DDBJ databases">
        <authorList>
            <person name="Van Ghelder C."/>
            <person name="Rancurel C."/>
        </authorList>
    </citation>
    <scope>NUCLEOTIDE SEQUENCE</scope>
    <source>
        <strain evidence="1">CNCM I-4278</strain>
    </source>
</reference>
<dbReference type="Proteomes" id="UP001152607">
    <property type="component" value="Unassembled WGS sequence"/>
</dbReference>
<accession>A0A9W4UCR8</accession>
<proteinExistence type="predicted"/>
<protein>
    <submittedName>
        <fullName evidence="1">Uncharacterized protein</fullName>
    </submittedName>
</protein>
<gene>
    <name evidence="1" type="ORF">PDIGIT_LOCUS6673</name>
</gene>
<evidence type="ECO:0000313" key="1">
    <source>
        <dbReference type="EMBL" id="CAI6333625.1"/>
    </source>
</evidence>
<comment type="caution">
    <text evidence="1">The sequence shown here is derived from an EMBL/GenBank/DDBJ whole genome shotgun (WGS) entry which is preliminary data.</text>
</comment>
<name>A0A9W4UCR8_9PLEO</name>
<dbReference type="EMBL" id="CAOQHR010000004">
    <property type="protein sequence ID" value="CAI6333625.1"/>
    <property type="molecule type" value="Genomic_DNA"/>
</dbReference>
<organism evidence="1 2">
    <name type="scientific">Periconia digitata</name>
    <dbReference type="NCBI Taxonomy" id="1303443"/>
    <lineage>
        <taxon>Eukaryota</taxon>
        <taxon>Fungi</taxon>
        <taxon>Dikarya</taxon>
        <taxon>Ascomycota</taxon>
        <taxon>Pezizomycotina</taxon>
        <taxon>Dothideomycetes</taxon>
        <taxon>Pleosporomycetidae</taxon>
        <taxon>Pleosporales</taxon>
        <taxon>Massarineae</taxon>
        <taxon>Periconiaceae</taxon>
        <taxon>Periconia</taxon>
    </lineage>
</organism>
<evidence type="ECO:0000313" key="2">
    <source>
        <dbReference type="Proteomes" id="UP001152607"/>
    </source>
</evidence>
<keyword evidence="2" id="KW-1185">Reference proteome</keyword>
<sequence length="85" mass="9917">MKRDALWLCEWLSTVKEIQRYERKSLTRAAASQSVSYPTQIALQNCLQLIEPETLLRRFSHVLRIGISRSPVPRISRTSVLLRHL</sequence>
<dbReference type="AlphaFoldDB" id="A0A9W4UCR8"/>